<sequence>MTIIQATTEHLDDLVPLFDGYRVFYRQTSNLNSVKAFLKDRLTKQDSVIYIAYINDIAVGFTQLYFLFSSVSMKPMYVLNDLYIDANFRSKNIGTILINKAKALCKEKGYKGLIIQTEPTNPAQHLYQRLGFIKDKDLTFFWKNEQT</sequence>
<dbReference type="Pfam" id="PF00583">
    <property type="entry name" value="Acetyltransf_1"/>
    <property type="match status" value="1"/>
</dbReference>
<keyword evidence="1" id="KW-0812">Transmembrane</keyword>
<accession>A0ABX1S0S0</accession>
<dbReference type="CDD" id="cd04301">
    <property type="entry name" value="NAT_SF"/>
    <property type="match status" value="1"/>
</dbReference>
<dbReference type="Gene3D" id="3.40.630.30">
    <property type="match status" value="1"/>
</dbReference>
<dbReference type="PROSITE" id="PS51186">
    <property type="entry name" value="GNAT"/>
    <property type="match status" value="1"/>
</dbReference>
<dbReference type="SUPFAM" id="SSF55729">
    <property type="entry name" value="Acyl-CoA N-acyltransferases (Nat)"/>
    <property type="match status" value="1"/>
</dbReference>
<dbReference type="RefSeq" id="WP_169676501.1">
    <property type="nucleotide sequence ID" value="NZ_JABBHF010000012.1"/>
</dbReference>
<feature type="domain" description="N-acetyltransferase" evidence="2">
    <location>
        <begin position="1"/>
        <end position="147"/>
    </location>
</feature>
<reference evidence="3 4" key="1">
    <citation type="submission" date="2020-04" db="EMBL/GenBank/DDBJ databases">
        <title>A Flavivirga sp. nov.</title>
        <authorList>
            <person name="Sun X."/>
        </authorList>
    </citation>
    <scope>NUCLEOTIDE SEQUENCE [LARGE SCALE GENOMIC DNA]</scope>
    <source>
        <strain evidence="3 4">Y03</strain>
    </source>
</reference>
<keyword evidence="1" id="KW-0472">Membrane</keyword>
<dbReference type="InterPro" id="IPR000182">
    <property type="entry name" value="GNAT_dom"/>
</dbReference>
<dbReference type="InterPro" id="IPR016181">
    <property type="entry name" value="Acyl_CoA_acyltransferase"/>
</dbReference>
<name>A0ABX1S0S0_9FLAO</name>
<dbReference type="Proteomes" id="UP000746690">
    <property type="component" value="Unassembled WGS sequence"/>
</dbReference>
<protein>
    <submittedName>
        <fullName evidence="3">GNAT family N-acetyltransferase</fullName>
    </submittedName>
</protein>
<evidence type="ECO:0000313" key="3">
    <source>
        <dbReference type="EMBL" id="NMH89472.1"/>
    </source>
</evidence>
<comment type="caution">
    <text evidence="3">The sequence shown here is derived from an EMBL/GenBank/DDBJ whole genome shotgun (WGS) entry which is preliminary data.</text>
</comment>
<dbReference type="EMBL" id="JABBHF010000012">
    <property type="protein sequence ID" value="NMH89472.1"/>
    <property type="molecule type" value="Genomic_DNA"/>
</dbReference>
<keyword evidence="1" id="KW-1133">Transmembrane helix</keyword>
<keyword evidence="4" id="KW-1185">Reference proteome</keyword>
<evidence type="ECO:0000256" key="1">
    <source>
        <dbReference type="SAM" id="Phobius"/>
    </source>
</evidence>
<feature type="transmembrane region" description="Helical" evidence="1">
    <location>
        <begin position="48"/>
        <end position="68"/>
    </location>
</feature>
<proteinExistence type="predicted"/>
<evidence type="ECO:0000259" key="2">
    <source>
        <dbReference type="PROSITE" id="PS51186"/>
    </source>
</evidence>
<evidence type="ECO:0000313" key="4">
    <source>
        <dbReference type="Proteomes" id="UP000746690"/>
    </source>
</evidence>
<organism evidence="3 4">
    <name type="scientific">Flavivirga algicola</name>
    <dbReference type="NCBI Taxonomy" id="2729136"/>
    <lineage>
        <taxon>Bacteria</taxon>
        <taxon>Pseudomonadati</taxon>
        <taxon>Bacteroidota</taxon>
        <taxon>Flavobacteriia</taxon>
        <taxon>Flavobacteriales</taxon>
        <taxon>Flavobacteriaceae</taxon>
        <taxon>Flavivirga</taxon>
    </lineage>
</organism>
<gene>
    <name evidence="3" type="ORF">HHX25_18315</name>
</gene>